<dbReference type="SUPFAM" id="SSF49879">
    <property type="entry name" value="SMAD/FHA domain"/>
    <property type="match status" value="1"/>
</dbReference>
<dbReference type="Proteomes" id="UP000325440">
    <property type="component" value="Unassembled WGS sequence"/>
</dbReference>
<evidence type="ECO:0000259" key="1">
    <source>
        <dbReference type="PROSITE" id="PS50006"/>
    </source>
</evidence>
<feature type="domain" description="FHA" evidence="1">
    <location>
        <begin position="31"/>
        <end position="80"/>
    </location>
</feature>
<evidence type="ECO:0000313" key="2">
    <source>
        <dbReference type="EMBL" id="VVC29007.1"/>
    </source>
</evidence>
<dbReference type="SMART" id="SM00240">
    <property type="entry name" value="FHA"/>
    <property type="match status" value="1"/>
</dbReference>
<dbReference type="Gene3D" id="2.60.200.20">
    <property type="match status" value="1"/>
</dbReference>
<organism evidence="2 3">
    <name type="scientific">Cinara cedri</name>
    <dbReference type="NCBI Taxonomy" id="506608"/>
    <lineage>
        <taxon>Eukaryota</taxon>
        <taxon>Metazoa</taxon>
        <taxon>Ecdysozoa</taxon>
        <taxon>Arthropoda</taxon>
        <taxon>Hexapoda</taxon>
        <taxon>Insecta</taxon>
        <taxon>Pterygota</taxon>
        <taxon>Neoptera</taxon>
        <taxon>Paraneoptera</taxon>
        <taxon>Hemiptera</taxon>
        <taxon>Sternorrhyncha</taxon>
        <taxon>Aphidomorpha</taxon>
        <taxon>Aphidoidea</taxon>
        <taxon>Aphididae</taxon>
        <taxon>Lachninae</taxon>
        <taxon>Cinara</taxon>
    </lineage>
</organism>
<keyword evidence="3" id="KW-1185">Reference proteome</keyword>
<reference evidence="2 3" key="1">
    <citation type="submission" date="2019-08" db="EMBL/GenBank/DDBJ databases">
        <authorList>
            <person name="Alioto T."/>
            <person name="Alioto T."/>
            <person name="Gomez Garrido J."/>
        </authorList>
    </citation>
    <scope>NUCLEOTIDE SEQUENCE [LARGE SCALE GENOMIC DNA]</scope>
</reference>
<dbReference type="CDD" id="cd00060">
    <property type="entry name" value="FHA"/>
    <property type="match status" value="1"/>
</dbReference>
<dbReference type="AlphaFoldDB" id="A0A5E4MC84"/>
<dbReference type="PROSITE" id="PS50006">
    <property type="entry name" value="FHA_DOMAIN"/>
    <property type="match status" value="1"/>
</dbReference>
<dbReference type="OrthoDB" id="5330228at2759"/>
<dbReference type="Pfam" id="PF00498">
    <property type="entry name" value="FHA"/>
    <property type="match status" value="1"/>
</dbReference>
<name>A0A5E4MC84_9HEMI</name>
<dbReference type="InterPro" id="IPR008984">
    <property type="entry name" value="SMAD_FHA_dom_sf"/>
</dbReference>
<gene>
    <name evidence="2" type="ORF">CINCED_3A009381</name>
</gene>
<sequence length="313" mass="36273">MSNNNYLSHGFGLLLNAVTGEKYMVTSNKEFIIGRSPTCSLIIDKIYISRRHCIIKNENNQFIIYDNNTCSGTFLNCVQIPKGKNNFVILKHGDLIAFGDKGKSEFIYKFSLSSNVEKRPRIDNFIKKEGTVPEVIKLDDTNYKKFLTKLDSKILILKVEYLAFSNKTKMQISEFLILLNVALEWANKLNTEIMKHKYFIQEFNKNTTEEFHSTLILSQDNKNTQEPPKELMKIQVNNVLENIPLDSVYKEVMSKVQESNFKIDKESPTSFSDELTDFFSSSENAKDLLKNQRPPNYHYPMTPLHIDRLGPQW</sequence>
<evidence type="ECO:0000313" key="3">
    <source>
        <dbReference type="Proteomes" id="UP000325440"/>
    </source>
</evidence>
<dbReference type="InterPro" id="IPR000253">
    <property type="entry name" value="FHA_dom"/>
</dbReference>
<protein>
    <submittedName>
        <fullName evidence="2">SMAD/FHA domain,Forkhead-associated (FHA) domain</fullName>
    </submittedName>
</protein>
<dbReference type="EMBL" id="CABPRJ010000486">
    <property type="protein sequence ID" value="VVC29007.1"/>
    <property type="molecule type" value="Genomic_DNA"/>
</dbReference>
<proteinExistence type="predicted"/>
<accession>A0A5E4MC84</accession>